<feature type="transmembrane region" description="Helical" evidence="1">
    <location>
        <begin position="32"/>
        <end position="52"/>
    </location>
</feature>
<proteinExistence type="predicted"/>
<keyword evidence="1" id="KW-0472">Membrane</keyword>
<dbReference type="RefSeq" id="WP_045526438.1">
    <property type="nucleotide sequence ID" value="NZ_CP011043.1"/>
</dbReference>
<dbReference type="AlphaFoldDB" id="A0A0D5CEE7"/>
<feature type="transmembrane region" description="Helical" evidence="1">
    <location>
        <begin position="99"/>
        <end position="121"/>
    </location>
</feature>
<evidence type="ECO:0000313" key="3">
    <source>
        <dbReference type="Proteomes" id="UP000032604"/>
    </source>
</evidence>
<accession>A0A0D5CEE7</accession>
<feature type="transmembrane region" description="Helical" evidence="1">
    <location>
        <begin position="72"/>
        <end position="93"/>
    </location>
</feature>
<dbReference type="PATRIC" id="fig|33014.5.peg.374"/>
<reference evidence="2 3" key="1">
    <citation type="journal article" date="2015" name="Genome Announc.">
        <title>Complete Genome Sequence of Clavibacter michiganensis subsp. insidiosus R1-1 Using PacBio Single-Molecule Real-Time Technology.</title>
        <authorList>
            <person name="Lu Y."/>
            <person name="Samac D.A."/>
            <person name="Glazebrook J."/>
            <person name="Ishimaru C.A."/>
        </authorList>
    </citation>
    <scope>NUCLEOTIDE SEQUENCE [LARGE SCALE GENOMIC DNA]</scope>
    <source>
        <strain evidence="2 3">R1-1</strain>
    </source>
</reference>
<dbReference type="Proteomes" id="UP000032604">
    <property type="component" value="Chromosome"/>
</dbReference>
<dbReference type="EMBL" id="CP011043">
    <property type="protein sequence ID" value="AJW78028.1"/>
    <property type="molecule type" value="Genomic_DNA"/>
</dbReference>
<protein>
    <submittedName>
        <fullName evidence="2">Uncharacterized protein</fullName>
    </submittedName>
</protein>
<gene>
    <name evidence="2" type="ORF">VO01_01770</name>
</gene>
<dbReference type="HOGENOM" id="CLU_1831602_0_0_11"/>
<dbReference type="OrthoDB" id="5125599at2"/>
<keyword evidence="1" id="KW-1133">Transmembrane helix</keyword>
<keyword evidence="1" id="KW-0812">Transmembrane</keyword>
<name>A0A0D5CEE7_9MICO</name>
<dbReference type="KEGG" id="cmh:VO01_01770"/>
<feature type="transmembrane region" description="Helical" evidence="1">
    <location>
        <begin position="7"/>
        <end position="26"/>
    </location>
</feature>
<evidence type="ECO:0000256" key="1">
    <source>
        <dbReference type="SAM" id="Phobius"/>
    </source>
</evidence>
<evidence type="ECO:0000313" key="2">
    <source>
        <dbReference type="EMBL" id="AJW78028.1"/>
    </source>
</evidence>
<sequence>MRISTVVQAVADGAGAAGFVLFALILTDIGTAPLALSGLALVTLSLVVRVAALIQVRRGLDRVAMRRGAWRWWIHALWLVQAVAFVAGLVLAHSSVGPVAAAVLAGVVVAAASAVLAGGAARRSGRPAGFVDSAAITAYA</sequence>
<organism evidence="2 3">
    <name type="scientific">Clavibacter michiganensis subsp. insidiosus</name>
    <dbReference type="NCBI Taxonomy" id="33014"/>
    <lineage>
        <taxon>Bacteria</taxon>
        <taxon>Bacillati</taxon>
        <taxon>Actinomycetota</taxon>
        <taxon>Actinomycetes</taxon>
        <taxon>Micrococcales</taxon>
        <taxon>Microbacteriaceae</taxon>
        <taxon>Clavibacter</taxon>
    </lineage>
</organism>